<dbReference type="InterPro" id="IPR007679">
    <property type="entry name" value="DUF569"/>
</dbReference>
<feature type="domain" description="DUF569" evidence="2">
    <location>
        <begin position="1"/>
        <end position="141"/>
    </location>
</feature>
<comment type="caution">
    <text evidence="3">The sequence shown here is derived from an EMBL/GenBank/DDBJ whole genome shotgun (WGS) entry which is preliminary data.</text>
</comment>
<sequence>MDLFLKAKTIRLISHKDKYLIAEEDRVTISLSCDGSAKNTIWIVEFVEGKDCIQLKSCFGTYLTASSLPFLPGVTGKKVIQTWPSQCDSATEWEPLRDGMQVRMRSLWGNFLRPNGGLPPWRNSITHDVPHRRNTHDKLLWDVEVVEKCPNRRRPKSTSVSPSMDSQQHDNIRRVLLNNKIDQRFAKMKCCCCFGTYLTASSLPFLPGVTGKKVIQTWPSQCDSATEWEPLRDGMQVRMRSLWGNFLRPNGGLPPWRNSITHDVPHRRNTHDKLLWDVEVVEKCPNRRRPKSTSVSPSMDSQQHDNIRRVLLNNKIDQRFAKMKCCWYPKACMRF</sequence>
<protein>
    <recommendedName>
        <fullName evidence="2">DUF569 domain-containing protein</fullName>
    </recommendedName>
</protein>
<proteinExistence type="predicted"/>
<dbReference type="InterPro" id="IPR008999">
    <property type="entry name" value="Actin-crosslinking"/>
</dbReference>
<evidence type="ECO:0000313" key="3">
    <source>
        <dbReference type="EMBL" id="PIN17980.1"/>
    </source>
</evidence>
<dbReference type="EMBL" id="NKXS01001563">
    <property type="protein sequence ID" value="PIN17980.1"/>
    <property type="molecule type" value="Genomic_DNA"/>
</dbReference>
<evidence type="ECO:0000313" key="4">
    <source>
        <dbReference type="Proteomes" id="UP000231279"/>
    </source>
</evidence>
<dbReference type="SUPFAM" id="SSF50405">
    <property type="entry name" value="Actin-crosslinking proteins"/>
    <property type="match status" value="1"/>
</dbReference>
<feature type="domain" description="DUF569" evidence="2">
    <location>
        <begin position="179"/>
        <end position="276"/>
    </location>
</feature>
<gene>
    <name evidence="3" type="ORF">CDL12_09364</name>
</gene>
<dbReference type="CDD" id="cd23340">
    <property type="entry name" value="beta-trefoil_FSCN_ACP-like"/>
    <property type="match status" value="2"/>
</dbReference>
<dbReference type="AlphaFoldDB" id="A0A2G9HL10"/>
<dbReference type="FunFam" id="2.80.10.50:FF:000067">
    <property type="entry name" value="BnaC05g19630D protein"/>
    <property type="match status" value="1"/>
</dbReference>
<feature type="compositionally biased region" description="Polar residues" evidence="1">
    <location>
        <begin position="292"/>
        <end position="301"/>
    </location>
</feature>
<dbReference type="Proteomes" id="UP000231279">
    <property type="component" value="Unassembled WGS sequence"/>
</dbReference>
<dbReference type="PANTHER" id="PTHR31205:SF77">
    <property type="entry name" value="CROSS-LINKING PROTEIN, PUTATIVE (DUF569)-RELATED"/>
    <property type="match status" value="1"/>
</dbReference>
<feature type="region of interest" description="Disordered" evidence="1">
    <location>
        <begin position="287"/>
        <end position="306"/>
    </location>
</feature>
<dbReference type="Pfam" id="PF04601">
    <property type="entry name" value="DUF569"/>
    <property type="match status" value="2"/>
</dbReference>
<evidence type="ECO:0000256" key="1">
    <source>
        <dbReference type="SAM" id="MobiDB-lite"/>
    </source>
</evidence>
<reference evidence="4" key="1">
    <citation type="journal article" date="2018" name="Gigascience">
        <title>Genome assembly of the Pink Ipe (Handroanthus impetiginosus, Bignoniaceae), a highly valued, ecologically keystone Neotropical timber forest tree.</title>
        <authorList>
            <person name="Silva-Junior O.B."/>
            <person name="Grattapaglia D."/>
            <person name="Novaes E."/>
            <person name="Collevatti R.G."/>
        </authorList>
    </citation>
    <scope>NUCLEOTIDE SEQUENCE [LARGE SCALE GENOMIC DNA]</scope>
    <source>
        <strain evidence="4">cv. UFG-1</strain>
    </source>
</reference>
<dbReference type="STRING" id="429701.A0A2G9HL10"/>
<dbReference type="Gene3D" id="2.80.10.50">
    <property type="match status" value="1"/>
</dbReference>
<keyword evidence="4" id="KW-1185">Reference proteome</keyword>
<dbReference type="OrthoDB" id="2432302at2759"/>
<evidence type="ECO:0000259" key="2">
    <source>
        <dbReference type="Pfam" id="PF04601"/>
    </source>
</evidence>
<dbReference type="PANTHER" id="PTHR31205">
    <property type="entry name" value="ACTIN CROSS-LINKING PROTEIN (DUF569)"/>
    <property type="match status" value="1"/>
</dbReference>
<organism evidence="3 4">
    <name type="scientific">Handroanthus impetiginosus</name>
    <dbReference type="NCBI Taxonomy" id="429701"/>
    <lineage>
        <taxon>Eukaryota</taxon>
        <taxon>Viridiplantae</taxon>
        <taxon>Streptophyta</taxon>
        <taxon>Embryophyta</taxon>
        <taxon>Tracheophyta</taxon>
        <taxon>Spermatophyta</taxon>
        <taxon>Magnoliopsida</taxon>
        <taxon>eudicotyledons</taxon>
        <taxon>Gunneridae</taxon>
        <taxon>Pentapetalae</taxon>
        <taxon>asterids</taxon>
        <taxon>lamiids</taxon>
        <taxon>Lamiales</taxon>
        <taxon>Bignoniaceae</taxon>
        <taxon>Crescentiina</taxon>
        <taxon>Tabebuia alliance</taxon>
        <taxon>Handroanthus</taxon>
    </lineage>
</organism>
<accession>A0A2G9HL10</accession>
<name>A0A2G9HL10_9LAMI</name>